<dbReference type="Pfam" id="PF10373">
    <property type="entry name" value="EST1_DNA_bind"/>
    <property type="match status" value="1"/>
</dbReference>
<dbReference type="InterPro" id="IPR045153">
    <property type="entry name" value="Est1/Ebs1-like"/>
</dbReference>
<dbReference type="FunFam" id="1.25.40.10:FF:000225">
    <property type="entry name" value="Protein SMG7"/>
    <property type="match status" value="1"/>
</dbReference>
<protein>
    <recommendedName>
        <fullName evidence="6">Protein SMG7</fullName>
    </recommendedName>
</protein>
<dbReference type="InterPro" id="IPR019458">
    <property type="entry name" value="Est1-like_N"/>
</dbReference>
<reference evidence="5" key="1">
    <citation type="submission" date="2015-06" db="UniProtKB">
        <authorList>
            <consortium name="EnsemblPlants"/>
        </authorList>
    </citation>
    <scope>IDENTIFICATION</scope>
</reference>
<feature type="domain" description="DNA/RNA-binding" evidence="3">
    <location>
        <begin position="242"/>
        <end position="563"/>
    </location>
</feature>
<feature type="domain" description="Telomerase activating protein Est1-like N-terminal" evidence="4">
    <location>
        <begin position="110"/>
        <end position="229"/>
    </location>
</feature>
<evidence type="ECO:0000259" key="4">
    <source>
        <dbReference type="Pfam" id="PF10374"/>
    </source>
</evidence>
<dbReference type="SUPFAM" id="SSF48452">
    <property type="entry name" value="TPR-like"/>
    <property type="match status" value="1"/>
</dbReference>
<dbReference type="GO" id="GO:0042162">
    <property type="term" value="F:telomeric DNA binding"/>
    <property type="evidence" value="ECO:0007669"/>
    <property type="project" value="TreeGrafter"/>
</dbReference>
<evidence type="ECO:0008006" key="6">
    <source>
        <dbReference type="Google" id="ProtNLM"/>
    </source>
</evidence>
<dbReference type="EnsemblPlants" id="EMT31840">
    <property type="protein sequence ID" value="EMT31840"/>
    <property type="gene ID" value="F775_31931"/>
</dbReference>
<dbReference type="GO" id="GO:0070034">
    <property type="term" value="F:telomerase RNA binding"/>
    <property type="evidence" value="ECO:0007669"/>
    <property type="project" value="TreeGrafter"/>
</dbReference>
<feature type="region of interest" description="Disordered" evidence="2">
    <location>
        <begin position="1"/>
        <end position="39"/>
    </location>
</feature>
<dbReference type="InterPro" id="IPR011990">
    <property type="entry name" value="TPR-like_helical_dom_sf"/>
</dbReference>
<sequence>MDLLRAQGSAAGKHRVAMESSKGCSADGTGRRRKKAGPCGADCSGRKVTMIDSVGNCSAYSSLQNAELKSHLEKSAQSKVPSDPNIWLQMRENFEKMILADHDFCEKHEIEYILWQLHYKRIEEFRHHISSAGAAASQNGKNNANPDRIKRIKSAFRSFLSEASGFYHDLMFKIKSNYDLPLGHFSESPENAGNPGKNDKRTADAKKALISCHRCLIYLGDLARYKGMFGDADSVRREYNAASNYYKEAASICPSSGNPHHQLAILASYSGNEVVAVYRYFRSLAADTPFSTARDNLILAFEKNRQGYAQLPSNNKVAIARTLPPRSAGRGRGRGEIRFQPKDVNTEAASKEREQSIPDTLKSFFVRLETFEELFDVVINDLKILLSSGPNEEFHFGSDAAENALVIVRLVAILIFTVHNVKKEPDNQSYAEIVQRRVLLQNAFTAAFEFVGHILKRCSELRDIASSFYLPAIVVYIEWLACHPELAADSEMDEKHANARSFFWNQCVLLMNKLILTDLASIDGDDDEACFFDMGVYEEGETGNRLALWEDFELRGFSPLVPAHIILDFSSKHTFGSDGSTKEKKARAQRILSAGKALLNFVQIDQLRIYFDPSSRKFVVAKEPPVFEAATSTHRSRNAPETNAVELEHEIGNKFDAVATNLGAIQSGVQLCSEGEDDEEIVFKPTASEKLPKVLTELPVNGYIQPLQMSTAGWPTIGGPVAIQSTASASGPGNCNVIESLPMSSGGWAFNGRQEAISSNVSMSTTYEFVQPVEMATSSWASNGAPLVGPLNTMPTFSAAISDPRVSAAMVPHFGSPDYSKLLLEQEKLLMRGLNNVHLAGNGFPEQRFQGGLQSMVYSPHVSVESVRNNTSLMHNQVKATEETIPSTSDSIVPSVAASGGMTINLTDAPVAVSKKNPVSRPSRPVGPPPGFNHITPKRHDDIMPFEKLQHQQIDDYSWLDGYQPSMERVHNSKAIYPDVATTSSAFTTPFPFPGKQQVSGVHTLGASEKTWHDFHLFDPAKQNMVQNHQQINQHSGQVAEKQPAKPIGSGRYLESLRICWSKWHSLIYLFNSDPYLQPFHSVKFLLENGGLGSIASAAVRFEGMPNLSNKGVPGLPGPVGGWRVIDLWTV</sequence>
<dbReference type="PANTHER" id="PTHR15696">
    <property type="entry name" value="SMG-7 SUPPRESSOR WITH MORPHOLOGICAL EFFECT ON GENITALIA PROTEIN 7"/>
    <property type="match status" value="1"/>
</dbReference>
<dbReference type="InterPro" id="IPR018834">
    <property type="entry name" value="DNA/RNA-bd_Est1-type"/>
</dbReference>
<evidence type="ECO:0000259" key="3">
    <source>
        <dbReference type="Pfam" id="PF10373"/>
    </source>
</evidence>
<evidence type="ECO:0000256" key="2">
    <source>
        <dbReference type="SAM" id="MobiDB-lite"/>
    </source>
</evidence>
<dbReference type="PANTHER" id="PTHR15696:SF25">
    <property type="entry name" value="OS08G0305300 PROTEIN"/>
    <property type="match status" value="1"/>
</dbReference>
<evidence type="ECO:0000313" key="5">
    <source>
        <dbReference type="EnsemblPlants" id="EMT31840"/>
    </source>
</evidence>
<feature type="compositionally biased region" description="Basic and acidic residues" evidence="2">
    <location>
        <begin position="333"/>
        <end position="354"/>
    </location>
</feature>
<evidence type="ECO:0000256" key="1">
    <source>
        <dbReference type="ARBA" id="ARBA00022737"/>
    </source>
</evidence>
<dbReference type="Gene3D" id="1.25.40.10">
    <property type="entry name" value="Tetratricopeptide repeat domain"/>
    <property type="match status" value="1"/>
</dbReference>
<dbReference type="Pfam" id="PF10374">
    <property type="entry name" value="EST1"/>
    <property type="match status" value="1"/>
</dbReference>
<feature type="region of interest" description="Disordered" evidence="2">
    <location>
        <begin position="322"/>
        <end position="354"/>
    </location>
</feature>
<dbReference type="AlphaFoldDB" id="M8C3J3"/>
<name>M8C3J3_AEGTA</name>
<dbReference type="GO" id="GO:0005697">
    <property type="term" value="C:telomerase holoenzyme complex"/>
    <property type="evidence" value="ECO:0007669"/>
    <property type="project" value="TreeGrafter"/>
</dbReference>
<keyword evidence="1" id="KW-0677">Repeat</keyword>
<dbReference type="GO" id="GO:0000184">
    <property type="term" value="P:nuclear-transcribed mRNA catabolic process, nonsense-mediated decay"/>
    <property type="evidence" value="ECO:0007669"/>
    <property type="project" value="TreeGrafter"/>
</dbReference>
<proteinExistence type="predicted"/>
<accession>M8C3J3</accession>
<feature type="region of interest" description="Disordered" evidence="2">
    <location>
        <begin position="915"/>
        <end position="934"/>
    </location>
</feature>
<organism evidence="5">
    <name type="scientific">Aegilops tauschii</name>
    <name type="common">Tausch's goatgrass</name>
    <name type="synonym">Aegilops squarrosa</name>
    <dbReference type="NCBI Taxonomy" id="37682"/>
    <lineage>
        <taxon>Eukaryota</taxon>
        <taxon>Viridiplantae</taxon>
        <taxon>Streptophyta</taxon>
        <taxon>Embryophyta</taxon>
        <taxon>Tracheophyta</taxon>
        <taxon>Spermatophyta</taxon>
        <taxon>Magnoliopsida</taxon>
        <taxon>Liliopsida</taxon>
        <taxon>Poales</taxon>
        <taxon>Poaceae</taxon>
        <taxon>BOP clade</taxon>
        <taxon>Pooideae</taxon>
        <taxon>Triticodae</taxon>
        <taxon>Triticeae</taxon>
        <taxon>Triticinae</taxon>
        <taxon>Aegilops</taxon>
    </lineage>
</organism>